<dbReference type="AlphaFoldDB" id="A0A1C7NST7"/>
<dbReference type="OrthoDB" id="69088at2759"/>
<comment type="caution">
    <text evidence="1">The sequence shown here is derived from an EMBL/GenBank/DDBJ whole genome shotgun (WGS) entry which is preliminary data.</text>
</comment>
<dbReference type="InParanoid" id="A0A1C7NST7"/>
<proteinExistence type="predicted"/>
<gene>
    <name evidence="1" type="ORF">A0J61_01380</name>
</gene>
<reference evidence="1 2" key="1">
    <citation type="submission" date="2016-03" db="EMBL/GenBank/DDBJ databases">
        <title>Choanephora cucurbitarum.</title>
        <authorList>
            <person name="Min B."/>
            <person name="Park H."/>
            <person name="Park J.-H."/>
            <person name="Shin H.-D."/>
            <person name="Choi I.-G."/>
        </authorList>
    </citation>
    <scope>NUCLEOTIDE SEQUENCE [LARGE SCALE GENOMIC DNA]</scope>
    <source>
        <strain evidence="1 2">KUS-F28377</strain>
    </source>
</reference>
<sequence>MTPLSKELLALANAILSCQTSVRLDENQKPLVLGVRKLKRYISHDATEITIWIYNTLKAKKVKLQKQMTDPVYEALLDLIKDIILFEATLDNTNSLDTLINHILEEPSQMVWLLCLIGQKLPQNVTCRMHQLSVLYGASYSNPCLGSTISTLEQKQQNLVYISNSLFTHLLDSNPQHKGIVVNSVLQLLRDYLDWIQQPQQPFSTDLQRFTLSYILFLPKTSVILFEESWPALFRLLYENENAGTLFDFERTHQQSMIRIDDTVQPVSDIFPLWLKTIAFEQKGLFMQHAIDVAIMLDTLIHDPRLNLKHLVPTGDGRSLIDTLKPSFEQLDLKPSSIDLIEWAISLFSTFKKPARGTNDLQIPLFLLQLEVLSENKRDAREDTINMLVQLITRIDQPADEAAAVGVRYLVLHLVSSAENKWPGLFQLVLENIFSKAIAMHIVDNEGSVNIEKILSNLAMLFGSSEQDKPGFSAFQQYIIGHWRQVSLLFLNHPSIECRVMGYRVLCHSRFWQHISVEEYPVVSKLLMDAWFRHMKGRYVRLSQQDEAHIIEEQQKLISQCCQNDELAKTISCFAIDCILGGALEIFPSVDTTSMQLDRQSLLDQVIQPMPSMSSAQLTKPSQFITTIQLSSQNQKDMRDLIYVDNIQRTASLFDDLPSSVSDHFLAHLCRHWQPKSVALSSYDDVLPMNLPHQSDIVIGSAFKDHPILFLIFEKYDHTQTRDIMRGVLVYFIVFWHMKEVANVPTTLSFATQLEETTRLVLLLKPMLPNFLVNMYRLFPFMAAKDMGDILFRVVWYYFCRSSSHHIPGIKAQTKPENDNEELNQACKKRLLAICEHRLKVLEKAPQWHLALSEAMQTVSST</sequence>
<evidence type="ECO:0008006" key="3">
    <source>
        <dbReference type="Google" id="ProtNLM"/>
    </source>
</evidence>
<evidence type="ECO:0000313" key="1">
    <source>
        <dbReference type="EMBL" id="OBZ90564.1"/>
    </source>
</evidence>
<name>A0A1C7NST7_9FUNG</name>
<protein>
    <recommendedName>
        <fullName evidence="3">Integrator complex subunit 5 C-terminal domain-containing protein</fullName>
    </recommendedName>
</protein>
<dbReference type="STRING" id="101091.A0A1C7NST7"/>
<dbReference type="EMBL" id="LUGH01000043">
    <property type="protein sequence ID" value="OBZ90564.1"/>
    <property type="molecule type" value="Genomic_DNA"/>
</dbReference>
<keyword evidence="2" id="KW-1185">Reference proteome</keyword>
<organism evidence="1 2">
    <name type="scientific">Choanephora cucurbitarum</name>
    <dbReference type="NCBI Taxonomy" id="101091"/>
    <lineage>
        <taxon>Eukaryota</taxon>
        <taxon>Fungi</taxon>
        <taxon>Fungi incertae sedis</taxon>
        <taxon>Mucoromycota</taxon>
        <taxon>Mucoromycotina</taxon>
        <taxon>Mucoromycetes</taxon>
        <taxon>Mucorales</taxon>
        <taxon>Mucorineae</taxon>
        <taxon>Choanephoraceae</taxon>
        <taxon>Choanephoroideae</taxon>
        <taxon>Choanephora</taxon>
    </lineage>
</organism>
<accession>A0A1C7NST7</accession>
<dbReference type="PROSITE" id="PS51257">
    <property type="entry name" value="PROKAR_LIPOPROTEIN"/>
    <property type="match status" value="1"/>
</dbReference>
<evidence type="ECO:0000313" key="2">
    <source>
        <dbReference type="Proteomes" id="UP000093000"/>
    </source>
</evidence>
<dbReference type="Proteomes" id="UP000093000">
    <property type="component" value="Unassembled WGS sequence"/>
</dbReference>